<organism evidence="2 3">
    <name type="scientific">Nonomuraea antimicrobica</name>
    <dbReference type="NCBI Taxonomy" id="561173"/>
    <lineage>
        <taxon>Bacteria</taxon>
        <taxon>Bacillati</taxon>
        <taxon>Actinomycetota</taxon>
        <taxon>Actinomycetes</taxon>
        <taxon>Streptosporangiales</taxon>
        <taxon>Streptosporangiaceae</taxon>
        <taxon>Nonomuraea</taxon>
    </lineage>
</organism>
<dbReference type="InterPro" id="IPR002575">
    <property type="entry name" value="Aminoglycoside_PTrfase"/>
</dbReference>
<gene>
    <name evidence="2" type="ORF">GCM10022224_102470</name>
</gene>
<feature type="domain" description="Aminoglycoside phosphotransferase" evidence="1">
    <location>
        <begin position="119"/>
        <end position="184"/>
    </location>
</feature>
<dbReference type="RefSeq" id="WP_344897237.1">
    <property type="nucleotide sequence ID" value="NZ_BAAAZP010000241.1"/>
</dbReference>
<dbReference type="InterPro" id="IPR011009">
    <property type="entry name" value="Kinase-like_dom_sf"/>
</dbReference>
<name>A0ABP7EJL2_9ACTN</name>
<comment type="caution">
    <text evidence="2">The sequence shown here is derived from an EMBL/GenBank/DDBJ whole genome shotgun (WGS) entry which is preliminary data.</text>
</comment>
<proteinExistence type="predicted"/>
<dbReference type="Gene3D" id="3.90.1200.10">
    <property type="match status" value="1"/>
</dbReference>
<dbReference type="SUPFAM" id="SSF56112">
    <property type="entry name" value="Protein kinase-like (PK-like)"/>
    <property type="match status" value="1"/>
</dbReference>
<evidence type="ECO:0000259" key="1">
    <source>
        <dbReference type="Pfam" id="PF01636"/>
    </source>
</evidence>
<protein>
    <recommendedName>
        <fullName evidence="1">Aminoglycoside phosphotransferase domain-containing protein</fullName>
    </recommendedName>
</protein>
<evidence type="ECO:0000313" key="3">
    <source>
        <dbReference type="Proteomes" id="UP001500902"/>
    </source>
</evidence>
<sequence length="263" mass="28774">MVATLLHEVPLQGGDVTDGVVRVGDTVRRPASTSTPAVHALLRHLEAAGFDGAPRVVGMDGLGREILTYLPGRTGLRLESVTDEALAGLAGLVRRFHDATTGFPLSGRGWDGGSNDDRAPEVIGHCDVTLENVVFREGGPATPYALIDFDLARPTTRLFDVVTTLRHWAPLADPVDRAPLLRTVDVGARLRLFCDAYGVEPRERRRLLELARLRFHRSYAVMRTRAATGGNWAKMWAGGAGERIRRATAWLDVHEDELHAHLV</sequence>
<keyword evidence="3" id="KW-1185">Reference proteome</keyword>
<dbReference type="Proteomes" id="UP001500902">
    <property type="component" value="Unassembled WGS sequence"/>
</dbReference>
<dbReference type="EMBL" id="BAAAZP010000241">
    <property type="protein sequence ID" value="GAA3720085.1"/>
    <property type="molecule type" value="Genomic_DNA"/>
</dbReference>
<feature type="domain" description="Aminoglycoside phosphotransferase" evidence="1">
    <location>
        <begin position="29"/>
        <end position="109"/>
    </location>
</feature>
<dbReference type="Pfam" id="PF01636">
    <property type="entry name" value="APH"/>
    <property type="match status" value="2"/>
</dbReference>
<reference evidence="3" key="1">
    <citation type="journal article" date="2019" name="Int. J. Syst. Evol. Microbiol.">
        <title>The Global Catalogue of Microorganisms (GCM) 10K type strain sequencing project: providing services to taxonomists for standard genome sequencing and annotation.</title>
        <authorList>
            <consortium name="The Broad Institute Genomics Platform"/>
            <consortium name="The Broad Institute Genome Sequencing Center for Infectious Disease"/>
            <person name="Wu L."/>
            <person name="Ma J."/>
        </authorList>
    </citation>
    <scope>NUCLEOTIDE SEQUENCE [LARGE SCALE GENOMIC DNA]</scope>
    <source>
        <strain evidence="3">JCM 16904</strain>
    </source>
</reference>
<accession>A0ABP7EJL2</accession>
<evidence type="ECO:0000313" key="2">
    <source>
        <dbReference type="EMBL" id="GAA3720085.1"/>
    </source>
</evidence>